<dbReference type="RefSeq" id="WP_281533636.1">
    <property type="nucleotide sequence ID" value="NZ_CP075584.1"/>
</dbReference>
<dbReference type="EMBL" id="CP075584">
    <property type="protein sequence ID" value="WBM79125.1"/>
    <property type="molecule type" value="Genomic_DNA"/>
</dbReference>
<protein>
    <submittedName>
        <fullName evidence="1">Uncharacterized protein</fullName>
    </submittedName>
</protein>
<proteinExistence type="predicted"/>
<evidence type="ECO:0000313" key="1">
    <source>
        <dbReference type="EMBL" id="WBM79125.1"/>
    </source>
</evidence>
<sequence>MATDHDKATAGIADGGEAHHLTIRRPRLDRDGLFLFGRRYDSQSVTLGSTELRALVRDRWIAVDVLGEYILYIHIDWSGQ</sequence>
<organism evidence="1 2">
    <name type="scientific">Cryobacterium breve</name>
    <dbReference type="NCBI Taxonomy" id="1259258"/>
    <lineage>
        <taxon>Bacteria</taxon>
        <taxon>Bacillati</taxon>
        <taxon>Actinomycetota</taxon>
        <taxon>Actinomycetes</taxon>
        <taxon>Micrococcales</taxon>
        <taxon>Microbacteriaceae</taxon>
        <taxon>Cryobacterium</taxon>
    </lineage>
</organism>
<dbReference type="Proteomes" id="UP001212421">
    <property type="component" value="Chromosome"/>
</dbReference>
<gene>
    <name evidence="1" type="ORF">KIV56_11545</name>
</gene>
<reference evidence="1 2" key="1">
    <citation type="submission" date="2021-05" db="EMBL/GenBank/DDBJ databases">
        <authorList>
            <person name="Kumar R."/>
            <person name="Kumar A."/>
            <person name="Mukhia S."/>
        </authorList>
    </citation>
    <scope>NUCLEOTIDE SEQUENCE [LARGE SCALE GENOMIC DNA]</scope>
    <source>
        <strain evidence="1 2">ERMR7:08</strain>
    </source>
</reference>
<keyword evidence="2" id="KW-1185">Reference proteome</keyword>
<accession>A0ABY7N9I0</accession>
<name>A0ABY7N9I0_9MICO</name>
<evidence type="ECO:0000313" key="2">
    <source>
        <dbReference type="Proteomes" id="UP001212421"/>
    </source>
</evidence>